<protein>
    <submittedName>
        <fullName evidence="2">DUF5360 family protein</fullName>
    </submittedName>
</protein>
<reference evidence="2 3" key="1">
    <citation type="submission" date="2024-06" db="EMBL/GenBank/DDBJ databases">
        <title>The Natural Products Discovery Center: Release of the First 8490 Sequenced Strains for Exploring Actinobacteria Biosynthetic Diversity.</title>
        <authorList>
            <person name="Kalkreuter E."/>
            <person name="Kautsar S.A."/>
            <person name="Yang D."/>
            <person name="Bader C.D."/>
            <person name="Teijaro C.N."/>
            <person name="Fluegel L."/>
            <person name="Davis C.M."/>
            <person name="Simpson J.R."/>
            <person name="Lauterbach L."/>
            <person name="Steele A.D."/>
            <person name="Gui C."/>
            <person name="Meng S."/>
            <person name="Li G."/>
            <person name="Viehrig K."/>
            <person name="Ye F."/>
            <person name="Su P."/>
            <person name="Kiefer A.F."/>
            <person name="Nichols A."/>
            <person name="Cepeda A.J."/>
            <person name="Yan W."/>
            <person name="Fan B."/>
            <person name="Jiang Y."/>
            <person name="Adhikari A."/>
            <person name="Zheng C.-J."/>
            <person name="Schuster L."/>
            <person name="Cowan T.M."/>
            <person name="Smanski M.J."/>
            <person name="Chevrette M.G."/>
            <person name="De Carvalho L.P.S."/>
            <person name="Shen B."/>
        </authorList>
    </citation>
    <scope>NUCLEOTIDE SEQUENCE [LARGE SCALE GENOMIC DNA]</scope>
    <source>
        <strain evidence="2 3">NPDC049344</strain>
    </source>
</reference>
<feature type="transmembrane region" description="Helical" evidence="1">
    <location>
        <begin position="67"/>
        <end position="86"/>
    </location>
</feature>
<keyword evidence="1" id="KW-0812">Transmembrane</keyword>
<dbReference type="Proteomes" id="UP001552521">
    <property type="component" value="Unassembled WGS sequence"/>
</dbReference>
<keyword evidence="3" id="KW-1185">Reference proteome</keyword>
<dbReference type="InterPro" id="IPR020348">
    <property type="entry name" value="Uncharacterised_YvaD"/>
</dbReference>
<accession>A0ABV3I3N3</accession>
<comment type="caution">
    <text evidence="2">The sequence shown here is derived from an EMBL/GenBank/DDBJ whole genome shotgun (WGS) entry which is preliminary data.</text>
</comment>
<evidence type="ECO:0000313" key="2">
    <source>
        <dbReference type="EMBL" id="MEV4685460.1"/>
    </source>
</evidence>
<feature type="transmembrane region" description="Helical" evidence="1">
    <location>
        <begin position="27"/>
        <end position="47"/>
    </location>
</feature>
<name>A0ABV3I3N3_9ACTN</name>
<evidence type="ECO:0000256" key="1">
    <source>
        <dbReference type="SAM" id="Phobius"/>
    </source>
</evidence>
<organism evidence="2 3">
    <name type="scientific">Streptomyces kurssanovii</name>
    <dbReference type="NCBI Taxonomy" id="67312"/>
    <lineage>
        <taxon>Bacteria</taxon>
        <taxon>Bacillati</taxon>
        <taxon>Actinomycetota</taxon>
        <taxon>Actinomycetes</taxon>
        <taxon>Kitasatosporales</taxon>
        <taxon>Streptomycetaceae</taxon>
        <taxon>Streptomyces</taxon>
    </lineage>
</organism>
<gene>
    <name evidence="2" type="ORF">AB0K36_32365</name>
</gene>
<feature type="transmembrane region" description="Helical" evidence="1">
    <location>
        <begin position="131"/>
        <end position="151"/>
    </location>
</feature>
<dbReference type="RefSeq" id="WP_364601021.1">
    <property type="nucleotide sequence ID" value="NZ_JBFAQK010000080.1"/>
</dbReference>
<keyword evidence="1" id="KW-0472">Membrane</keyword>
<dbReference type="EMBL" id="JBFAQK010000080">
    <property type="protein sequence ID" value="MEV4685460.1"/>
    <property type="molecule type" value="Genomic_DNA"/>
</dbReference>
<proteinExistence type="predicted"/>
<keyword evidence="1" id="KW-1133">Transmembrane helix</keyword>
<sequence length="179" mass="19573">MGRDRVGPDTGRDGVGPDRGFRLVKSAMLVTDVAFLVYWTASLLALIPARHAYKDFDDPVMSDWNYSFLPLDIAASATGLAALYLLRVRGTGRFGRHRASWRSLMLVSLTLTSTAGLQAVVFWALRGDWSVTWWVPNLFLLLFPIPSIVLLMRQDTGRAGPDAAGAAVTAAPPGLQSRR</sequence>
<dbReference type="Pfam" id="PF17314">
    <property type="entry name" value="DUF5360"/>
    <property type="match status" value="1"/>
</dbReference>
<evidence type="ECO:0000313" key="3">
    <source>
        <dbReference type="Proteomes" id="UP001552521"/>
    </source>
</evidence>
<feature type="transmembrane region" description="Helical" evidence="1">
    <location>
        <begin position="106"/>
        <end position="125"/>
    </location>
</feature>